<accession>A0ABW3I5G1</accession>
<sequence>MSTLNQLLKSDAKLPIAKEVVLSLVFTNNYITDQLKKLFKNNDLSGQQYNVLRILRGQKGIPVNQQTIQERMVHKNSNTGRIIDKLVEKELVNRKQCPENRRQVKLTITNKGLNILLNLDPKLDGIESNIVNKLTHKEATTLCYLLEKLRT</sequence>
<keyword evidence="2" id="KW-0238">DNA-binding</keyword>
<comment type="caution">
    <text evidence="5">The sequence shown here is derived from an EMBL/GenBank/DDBJ whole genome shotgun (WGS) entry which is preliminary data.</text>
</comment>
<gene>
    <name evidence="5" type="ORF">ACFQ1O_13380</name>
</gene>
<evidence type="ECO:0000259" key="4">
    <source>
        <dbReference type="PROSITE" id="PS50995"/>
    </source>
</evidence>
<name>A0ABW3I5G1_9FLAO</name>
<dbReference type="InterPro" id="IPR036388">
    <property type="entry name" value="WH-like_DNA-bd_sf"/>
</dbReference>
<evidence type="ECO:0000256" key="1">
    <source>
        <dbReference type="ARBA" id="ARBA00023015"/>
    </source>
</evidence>
<dbReference type="PROSITE" id="PS50995">
    <property type="entry name" value="HTH_MARR_2"/>
    <property type="match status" value="1"/>
</dbReference>
<reference evidence="6" key="1">
    <citation type="journal article" date="2019" name="Int. J. Syst. Evol. Microbiol.">
        <title>The Global Catalogue of Microorganisms (GCM) 10K type strain sequencing project: providing services to taxonomists for standard genome sequencing and annotation.</title>
        <authorList>
            <consortium name="The Broad Institute Genomics Platform"/>
            <consortium name="The Broad Institute Genome Sequencing Center for Infectious Disease"/>
            <person name="Wu L."/>
            <person name="Ma J."/>
        </authorList>
    </citation>
    <scope>NUCLEOTIDE SEQUENCE [LARGE SCALE GENOMIC DNA]</scope>
    <source>
        <strain evidence="6">CCUG 62114</strain>
    </source>
</reference>
<protein>
    <submittedName>
        <fullName evidence="5">MarR family winged helix-turn-helix transcriptional regulator</fullName>
    </submittedName>
</protein>
<feature type="domain" description="HTH marR-type" evidence="4">
    <location>
        <begin position="1"/>
        <end position="151"/>
    </location>
</feature>
<dbReference type="SMART" id="SM00347">
    <property type="entry name" value="HTH_MARR"/>
    <property type="match status" value="1"/>
</dbReference>
<dbReference type="PRINTS" id="PR00598">
    <property type="entry name" value="HTHMARR"/>
</dbReference>
<dbReference type="Proteomes" id="UP001596997">
    <property type="component" value="Unassembled WGS sequence"/>
</dbReference>
<dbReference type="PANTHER" id="PTHR42756:SF1">
    <property type="entry name" value="TRANSCRIPTIONAL REPRESSOR OF EMRAB OPERON"/>
    <property type="match status" value="1"/>
</dbReference>
<keyword evidence="6" id="KW-1185">Reference proteome</keyword>
<dbReference type="PANTHER" id="PTHR42756">
    <property type="entry name" value="TRANSCRIPTIONAL REGULATOR, MARR"/>
    <property type="match status" value="1"/>
</dbReference>
<dbReference type="SUPFAM" id="SSF46785">
    <property type="entry name" value="Winged helix' DNA-binding domain"/>
    <property type="match status" value="1"/>
</dbReference>
<evidence type="ECO:0000313" key="6">
    <source>
        <dbReference type="Proteomes" id="UP001596997"/>
    </source>
</evidence>
<dbReference type="InterPro" id="IPR000835">
    <property type="entry name" value="HTH_MarR-typ"/>
</dbReference>
<dbReference type="Gene3D" id="1.10.10.10">
    <property type="entry name" value="Winged helix-like DNA-binding domain superfamily/Winged helix DNA-binding domain"/>
    <property type="match status" value="1"/>
</dbReference>
<evidence type="ECO:0000313" key="5">
    <source>
        <dbReference type="EMBL" id="MFD0965003.1"/>
    </source>
</evidence>
<dbReference type="Pfam" id="PF01047">
    <property type="entry name" value="MarR"/>
    <property type="match status" value="1"/>
</dbReference>
<dbReference type="RefSeq" id="WP_377716726.1">
    <property type="nucleotide sequence ID" value="NZ_JBHTJM010000010.1"/>
</dbReference>
<dbReference type="InterPro" id="IPR036390">
    <property type="entry name" value="WH_DNA-bd_sf"/>
</dbReference>
<proteinExistence type="predicted"/>
<evidence type="ECO:0000256" key="3">
    <source>
        <dbReference type="ARBA" id="ARBA00023163"/>
    </source>
</evidence>
<keyword evidence="1" id="KW-0805">Transcription regulation</keyword>
<dbReference type="EMBL" id="JBHTJM010000010">
    <property type="protein sequence ID" value="MFD0965003.1"/>
    <property type="molecule type" value="Genomic_DNA"/>
</dbReference>
<evidence type="ECO:0000256" key="2">
    <source>
        <dbReference type="ARBA" id="ARBA00023125"/>
    </source>
</evidence>
<keyword evidence="3" id="KW-0804">Transcription</keyword>
<organism evidence="5 6">
    <name type="scientific">Pseudofulvibacter geojedonensis</name>
    <dbReference type="NCBI Taxonomy" id="1123758"/>
    <lineage>
        <taxon>Bacteria</taxon>
        <taxon>Pseudomonadati</taxon>
        <taxon>Bacteroidota</taxon>
        <taxon>Flavobacteriia</taxon>
        <taxon>Flavobacteriales</taxon>
        <taxon>Flavobacteriaceae</taxon>
        <taxon>Pseudofulvibacter</taxon>
    </lineage>
</organism>